<dbReference type="SUPFAM" id="SSF56176">
    <property type="entry name" value="FAD-binding/transporter-associated domain-like"/>
    <property type="match status" value="1"/>
</dbReference>
<dbReference type="Gene3D" id="3.30.390.50">
    <property type="entry name" value="CO dehydrogenase flavoprotein, C-terminal domain"/>
    <property type="match status" value="1"/>
</dbReference>
<dbReference type="InterPro" id="IPR002346">
    <property type="entry name" value="Mopterin_DH_FAD-bd"/>
</dbReference>
<dbReference type="SUPFAM" id="SSF55447">
    <property type="entry name" value="CO dehydrogenase flavoprotein C-terminal domain-like"/>
    <property type="match status" value="1"/>
</dbReference>
<keyword evidence="2" id="KW-0274">FAD</keyword>
<evidence type="ECO:0000256" key="1">
    <source>
        <dbReference type="ARBA" id="ARBA00022630"/>
    </source>
</evidence>
<dbReference type="InterPro" id="IPR036683">
    <property type="entry name" value="CO_DH_flav_C_dom_sf"/>
</dbReference>
<dbReference type="InterPro" id="IPR016167">
    <property type="entry name" value="FAD-bd_PCMH_sub1"/>
</dbReference>
<evidence type="ECO:0000259" key="3">
    <source>
        <dbReference type="PROSITE" id="PS51387"/>
    </source>
</evidence>
<dbReference type="InterPro" id="IPR005107">
    <property type="entry name" value="CO_DH_flav_C"/>
</dbReference>
<dbReference type="RefSeq" id="WP_212493011.1">
    <property type="nucleotide sequence ID" value="NZ_JAFCKQ010000037.1"/>
</dbReference>
<dbReference type="InterPro" id="IPR051312">
    <property type="entry name" value="Diverse_Substr_Oxidored"/>
</dbReference>
<evidence type="ECO:0000256" key="2">
    <source>
        <dbReference type="ARBA" id="ARBA00022827"/>
    </source>
</evidence>
<dbReference type="Pfam" id="PF00941">
    <property type="entry name" value="FAD_binding_5"/>
    <property type="match status" value="1"/>
</dbReference>
<protein>
    <submittedName>
        <fullName evidence="4">Xanthine dehydrogenase family protein subunit M</fullName>
    </submittedName>
</protein>
<dbReference type="PROSITE" id="PS51387">
    <property type="entry name" value="FAD_PCMH"/>
    <property type="match status" value="1"/>
</dbReference>
<dbReference type="PANTHER" id="PTHR42659:SF1">
    <property type="entry name" value="OXIDOREDUCTASE"/>
    <property type="match status" value="1"/>
</dbReference>
<dbReference type="InterPro" id="IPR016166">
    <property type="entry name" value="FAD-bd_PCMH"/>
</dbReference>
<evidence type="ECO:0000313" key="5">
    <source>
        <dbReference type="Proteomes" id="UP001315278"/>
    </source>
</evidence>
<dbReference type="Gene3D" id="3.30.465.10">
    <property type="match status" value="2"/>
</dbReference>
<proteinExistence type="predicted"/>
<accession>A0ABS5FJ15</accession>
<organism evidence="4 5">
    <name type="scientific">Bradyrhizobium jicamae</name>
    <dbReference type="NCBI Taxonomy" id="280332"/>
    <lineage>
        <taxon>Bacteria</taxon>
        <taxon>Pseudomonadati</taxon>
        <taxon>Pseudomonadota</taxon>
        <taxon>Alphaproteobacteria</taxon>
        <taxon>Hyphomicrobiales</taxon>
        <taxon>Nitrobacteraceae</taxon>
        <taxon>Bradyrhizobium</taxon>
    </lineage>
</organism>
<dbReference type="Proteomes" id="UP001315278">
    <property type="component" value="Unassembled WGS sequence"/>
</dbReference>
<dbReference type="InterPro" id="IPR036318">
    <property type="entry name" value="FAD-bd_PCMH-like_sf"/>
</dbReference>
<sequence length="329" mass="34733">MSGHSFQYIRVADVDDARIQASKPGTALLAGGTDMLQLWKSGAMTPAAVVDISRLPLVDVEFNDGQLSLGALARLGDVATHPEVMRYHPLIAEAILASASGQIRNMATVGGNLLQRTRCPYFRNEQLACNKRKPGSGCGALSGENRQAALFGTSQSCVATHASDLAVALAALDAEVEVFGSEGVRRLPLRDLYRLPGETPELETNLAPGELITGVHVANAARFAGCSTYLKIRDRASFEFAVVSVAAALQIENGRIVGARLAAGGVAPLPWRLDRTEAALLGHALDAQTVAAAGDMAVEHARPLAENGFKIALLRNAVIRALQTLGRQP</sequence>
<keyword evidence="1" id="KW-0285">Flavoprotein</keyword>
<dbReference type="EMBL" id="JAFCJH010000013">
    <property type="protein sequence ID" value="MBR0796762.1"/>
    <property type="molecule type" value="Genomic_DNA"/>
</dbReference>
<gene>
    <name evidence="4" type="ORF">JQ615_15310</name>
</gene>
<reference evidence="5" key="1">
    <citation type="journal article" date="2021" name="ISME J.">
        <title>Evolutionary origin and ecological implication of a unique nif island in free-living Bradyrhizobium lineages.</title>
        <authorList>
            <person name="Tao J."/>
        </authorList>
    </citation>
    <scope>NUCLEOTIDE SEQUENCE [LARGE SCALE GENOMIC DNA]</scope>
    <source>
        <strain evidence="5">SZCCT0434</strain>
    </source>
</reference>
<evidence type="ECO:0000313" key="4">
    <source>
        <dbReference type="EMBL" id="MBR0796762.1"/>
    </source>
</evidence>
<dbReference type="Pfam" id="PF03450">
    <property type="entry name" value="CO_deh_flav_C"/>
    <property type="match status" value="1"/>
</dbReference>
<dbReference type="InterPro" id="IPR016169">
    <property type="entry name" value="FAD-bd_PCMH_sub2"/>
</dbReference>
<dbReference type="PANTHER" id="PTHR42659">
    <property type="entry name" value="XANTHINE DEHYDROGENASE SUBUNIT C-RELATED"/>
    <property type="match status" value="1"/>
</dbReference>
<comment type="caution">
    <text evidence="4">The sequence shown here is derived from an EMBL/GenBank/DDBJ whole genome shotgun (WGS) entry which is preliminary data.</text>
</comment>
<feature type="domain" description="FAD-binding PCMH-type" evidence="3">
    <location>
        <begin position="1"/>
        <end position="222"/>
    </location>
</feature>
<dbReference type="Gene3D" id="3.30.43.10">
    <property type="entry name" value="Uridine Diphospho-n-acetylenolpyruvylglucosamine Reductase, domain 2"/>
    <property type="match status" value="1"/>
</dbReference>
<keyword evidence="5" id="KW-1185">Reference proteome</keyword>
<name>A0ABS5FJ15_9BRAD</name>
<dbReference type="SMART" id="SM01092">
    <property type="entry name" value="CO_deh_flav_C"/>
    <property type="match status" value="1"/>
</dbReference>